<comment type="caution">
    <text evidence="2">The sequence shown here is derived from an EMBL/GenBank/DDBJ whole genome shotgun (WGS) entry which is preliminary data.</text>
</comment>
<reference evidence="2 3" key="1">
    <citation type="submission" date="2019-06" db="EMBL/GenBank/DDBJ databases">
        <title>A chromosome-scale genome assembly of the European perch, Perca fluviatilis.</title>
        <authorList>
            <person name="Roques C."/>
            <person name="Zahm M."/>
            <person name="Cabau C."/>
            <person name="Klopp C."/>
            <person name="Bouchez O."/>
            <person name="Donnadieu C."/>
            <person name="Kuhl H."/>
            <person name="Gislard M."/>
            <person name="Guendouz S."/>
            <person name="Journot L."/>
            <person name="Haffray P."/>
            <person name="Bestin A."/>
            <person name="Morvezen R."/>
            <person name="Feron R."/>
            <person name="Wen M."/>
            <person name="Jouanno E."/>
            <person name="Herpin A."/>
            <person name="Schartl M."/>
            <person name="Postlethwait J."/>
            <person name="Schaerlinger B."/>
            <person name="Chardard D."/>
            <person name="Lecocq T."/>
            <person name="Poncet C."/>
            <person name="Jaffrelo L."/>
            <person name="Lampietro C."/>
            <person name="Guiguen Y."/>
        </authorList>
    </citation>
    <scope>NUCLEOTIDE SEQUENCE [LARGE SCALE GENOMIC DNA]</scope>
    <source>
        <tissue evidence="2">Blood</tissue>
    </source>
</reference>
<evidence type="ECO:0000313" key="3">
    <source>
        <dbReference type="Proteomes" id="UP000465112"/>
    </source>
</evidence>
<dbReference type="Proteomes" id="UP000465112">
    <property type="component" value="Chromosome 15"/>
</dbReference>
<dbReference type="EMBL" id="VHII01000015">
    <property type="protein sequence ID" value="KAF1379508.1"/>
    <property type="molecule type" value="Genomic_DNA"/>
</dbReference>
<keyword evidence="3" id="KW-1185">Reference proteome</keyword>
<gene>
    <name evidence="2" type="ORF">PFLUV_G00176770</name>
</gene>
<evidence type="ECO:0000313" key="2">
    <source>
        <dbReference type="EMBL" id="KAF1379508.1"/>
    </source>
</evidence>
<accession>A0A6A5EKL9</accession>
<name>A0A6A5EKL9_PERFL</name>
<feature type="region of interest" description="Disordered" evidence="1">
    <location>
        <begin position="93"/>
        <end position="117"/>
    </location>
</feature>
<dbReference type="AlphaFoldDB" id="A0A6A5EKL9"/>
<organism evidence="2 3">
    <name type="scientific">Perca fluviatilis</name>
    <name type="common">European perch</name>
    <dbReference type="NCBI Taxonomy" id="8168"/>
    <lineage>
        <taxon>Eukaryota</taxon>
        <taxon>Metazoa</taxon>
        <taxon>Chordata</taxon>
        <taxon>Craniata</taxon>
        <taxon>Vertebrata</taxon>
        <taxon>Euteleostomi</taxon>
        <taxon>Actinopterygii</taxon>
        <taxon>Neopterygii</taxon>
        <taxon>Teleostei</taxon>
        <taxon>Neoteleostei</taxon>
        <taxon>Acanthomorphata</taxon>
        <taxon>Eupercaria</taxon>
        <taxon>Perciformes</taxon>
        <taxon>Percoidei</taxon>
        <taxon>Percidae</taxon>
        <taxon>Percinae</taxon>
        <taxon>Perca</taxon>
    </lineage>
</organism>
<proteinExistence type="predicted"/>
<protein>
    <submittedName>
        <fullName evidence="2">Uncharacterized protein</fullName>
    </submittedName>
</protein>
<evidence type="ECO:0000256" key="1">
    <source>
        <dbReference type="SAM" id="MobiDB-lite"/>
    </source>
</evidence>
<sequence length="158" mass="17125">MCVCVCVYQLTTAGLSTTVPGGMTTQDRGSWDPVERFRTLPVTSFSASSPRPFLACWLWALRSDEAPSTGIIGRPRAEEGNAWESRWDLARPSGEPLKDRMGVPPRLPGGEPGQLSVLRSRGRGLRGDIGRAPPRPCRAWPPMRAAAAPGIIMWAALT</sequence>